<protein>
    <submittedName>
        <fullName evidence="1">Uncharacterized protein</fullName>
    </submittedName>
</protein>
<keyword evidence="2" id="KW-1185">Reference proteome</keyword>
<dbReference type="EMBL" id="CP036172">
    <property type="protein sequence ID" value="QSZ67418.1"/>
    <property type="molecule type" value="Genomic_DNA"/>
</dbReference>
<reference evidence="1" key="1">
    <citation type="journal article" date="2001" name="Int. J. Syst. Evol. Microbiol.">
        <title>Methanofollis aquaemaris sp. nov., a methanogen isolated from an aquaculture fish pond.</title>
        <authorList>
            <person name="Lai M.C."/>
            <person name="Chen S.C."/>
        </authorList>
    </citation>
    <scope>NUCLEOTIDE SEQUENCE</scope>
    <source>
        <strain evidence="1">N2F9704</strain>
    </source>
</reference>
<name>A0A8A3S5K4_9EURY</name>
<accession>A0A8A3S5K4</accession>
<dbReference type="GeneID" id="76424262"/>
<dbReference type="Proteomes" id="UP001042704">
    <property type="component" value="Chromosome"/>
</dbReference>
<organism evidence="1 2">
    <name type="scientific">Methanofollis aquaemaris</name>
    <dbReference type="NCBI Taxonomy" id="126734"/>
    <lineage>
        <taxon>Archaea</taxon>
        <taxon>Methanobacteriati</taxon>
        <taxon>Methanobacteriota</taxon>
        <taxon>Stenosarchaea group</taxon>
        <taxon>Methanomicrobia</taxon>
        <taxon>Methanomicrobiales</taxon>
        <taxon>Methanomicrobiaceae</taxon>
        <taxon>Methanofollis</taxon>
    </lineage>
</organism>
<evidence type="ECO:0000313" key="1">
    <source>
        <dbReference type="EMBL" id="QSZ67418.1"/>
    </source>
</evidence>
<evidence type="ECO:0000313" key="2">
    <source>
        <dbReference type="Proteomes" id="UP001042704"/>
    </source>
</evidence>
<reference evidence="1" key="2">
    <citation type="submission" date="2019-02" db="EMBL/GenBank/DDBJ databases">
        <authorList>
            <person name="Chen S.-C."/>
            <person name="Chien H.-H."/>
            <person name="Lai M.-C."/>
        </authorList>
    </citation>
    <scope>NUCLEOTIDE SEQUENCE</scope>
    <source>
        <strain evidence="1">N2F9704</strain>
    </source>
</reference>
<dbReference type="AlphaFoldDB" id="A0A8A3S5K4"/>
<gene>
    <name evidence="1" type="ORF">RJ40_07825</name>
</gene>
<dbReference type="RefSeq" id="WP_265580307.1">
    <property type="nucleotide sequence ID" value="NZ_CP036172.1"/>
</dbReference>
<sequence length="81" mass="8738">MKCYELLCKPFQGVLAVEDLSLEVPWAEWGRLIEVSKACTSAGILAHGSLIATVDIKSPKAEHPDIEGVFLSYPHAAEDAA</sequence>
<proteinExistence type="predicted"/>
<dbReference type="KEGG" id="maqe:RJ40_07825"/>